<dbReference type="InterPro" id="IPR023346">
    <property type="entry name" value="Lysozyme-like_dom_sf"/>
</dbReference>
<accession>A0A917IGW3</accession>
<dbReference type="Proteomes" id="UP000657592">
    <property type="component" value="Unassembled WGS sequence"/>
</dbReference>
<reference evidence="3" key="1">
    <citation type="journal article" date="2014" name="Int. J. Syst. Evol. Microbiol.">
        <title>Complete genome sequence of Corynebacterium casei LMG S-19264T (=DSM 44701T), isolated from a smear-ripened cheese.</title>
        <authorList>
            <consortium name="US DOE Joint Genome Institute (JGI-PGF)"/>
            <person name="Walter F."/>
            <person name="Albersmeier A."/>
            <person name="Kalinowski J."/>
            <person name="Ruckert C."/>
        </authorList>
    </citation>
    <scope>NUCLEOTIDE SEQUENCE</scope>
    <source>
        <strain evidence="3">CGMCC 1.15794</strain>
    </source>
</reference>
<gene>
    <name evidence="3" type="ORF">GCM10010921_24930</name>
</gene>
<reference evidence="3" key="2">
    <citation type="submission" date="2020-09" db="EMBL/GenBank/DDBJ databases">
        <authorList>
            <person name="Sun Q."/>
            <person name="Zhou Y."/>
        </authorList>
    </citation>
    <scope>NUCLEOTIDE SEQUENCE</scope>
    <source>
        <strain evidence="3">CGMCC 1.15794</strain>
    </source>
</reference>
<dbReference type="GO" id="GO:0009253">
    <property type="term" value="P:peptidoglycan catabolic process"/>
    <property type="evidence" value="ECO:0007669"/>
    <property type="project" value="TreeGrafter"/>
</dbReference>
<keyword evidence="4" id="KW-1185">Reference proteome</keyword>
<evidence type="ECO:0000313" key="4">
    <source>
        <dbReference type="Proteomes" id="UP000657592"/>
    </source>
</evidence>
<dbReference type="Pfam" id="PF13406">
    <property type="entry name" value="SLT_2"/>
    <property type="match status" value="1"/>
</dbReference>
<dbReference type="EMBL" id="BMJY01000012">
    <property type="protein sequence ID" value="GGH47869.1"/>
    <property type="molecule type" value="Genomic_DNA"/>
</dbReference>
<comment type="caution">
    <text evidence="3">The sequence shown here is derived from an EMBL/GenBank/DDBJ whole genome shotgun (WGS) entry which is preliminary data.</text>
</comment>
<dbReference type="AlphaFoldDB" id="A0A917IGW3"/>
<dbReference type="SUPFAM" id="SSF53955">
    <property type="entry name" value="Lysozyme-like"/>
    <property type="match status" value="1"/>
</dbReference>
<dbReference type="Gene3D" id="1.10.530.10">
    <property type="match status" value="1"/>
</dbReference>
<organism evidence="3 4">
    <name type="scientific">Microbacterium album</name>
    <dbReference type="NCBI Taxonomy" id="2053191"/>
    <lineage>
        <taxon>Bacteria</taxon>
        <taxon>Bacillati</taxon>
        <taxon>Actinomycetota</taxon>
        <taxon>Actinomycetes</taxon>
        <taxon>Micrococcales</taxon>
        <taxon>Microbacteriaceae</taxon>
        <taxon>Microbacterium</taxon>
    </lineage>
</organism>
<sequence>MTVRRILDLVLGAAGVLIVLVTAAGVLHLSRLDPAAERDRTPVTAYALRAEAPASADTAPAGGASPEDVPPSGTPAAGAHGVWRGSVDVSSDWLARVSAATDIPVRALAAYARADLAIDVEQPACGLDWNTLAAIGAIESGHGSHGGAVLGPDGRVEPEILGPVLDGNGVAAIRDTDDGAWDGDRTWDRAVGPMQFIPETWNRWGADANGDGIADPHQLDDAALAAARYLCASGPVDHPEGWRRAVFSYNHLDSYVDAVAELANRYAAAVR</sequence>
<evidence type="ECO:0000256" key="1">
    <source>
        <dbReference type="SAM" id="MobiDB-lite"/>
    </source>
</evidence>
<name>A0A917IGW3_9MICO</name>
<feature type="compositionally biased region" description="Low complexity" evidence="1">
    <location>
        <begin position="54"/>
        <end position="66"/>
    </location>
</feature>
<proteinExistence type="predicted"/>
<dbReference type="InterPro" id="IPR031304">
    <property type="entry name" value="SLT_2"/>
</dbReference>
<feature type="domain" description="Transglycosylase SLT" evidence="2">
    <location>
        <begin position="187"/>
        <end position="234"/>
    </location>
</feature>
<dbReference type="GO" id="GO:0008933">
    <property type="term" value="F:peptidoglycan lytic transglycosylase activity"/>
    <property type="evidence" value="ECO:0007669"/>
    <property type="project" value="TreeGrafter"/>
</dbReference>
<protein>
    <submittedName>
        <fullName evidence="3">Murein transglycosylase</fullName>
    </submittedName>
</protein>
<dbReference type="PANTHER" id="PTHR30163:SF8">
    <property type="entry name" value="LYTIC MUREIN TRANSGLYCOSYLASE"/>
    <property type="match status" value="1"/>
</dbReference>
<dbReference type="PANTHER" id="PTHR30163">
    <property type="entry name" value="MEMBRANE-BOUND LYTIC MUREIN TRANSGLYCOSYLASE B"/>
    <property type="match status" value="1"/>
</dbReference>
<dbReference type="CDD" id="cd13399">
    <property type="entry name" value="Slt35-like"/>
    <property type="match status" value="1"/>
</dbReference>
<evidence type="ECO:0000313" key="3">
    <source>
        <dbReference type="EMBL" id="GGH47869.1"/>
    </source>
</evidence>
<dbReference type="InterPro" id="IPR043426">
    <property type="entry name" value="MltB-like"/>
</dbReference>
<dbReference type="RefSeq" id="WP_188756621.1">
    <property type="nucleotide sequence ID" value="NZ_BMJY01000012.1"/>
</dbReference>
<feature type="region of interest" description="Disordered" evidence="1">
    <location>
        <begin position="54"/>
        <end position="80"/>
    </location>
</feature>
<evidence type="ECO:0000259" key="2">
    <source>
        <dbReference type="Pfam" id="PF13406"/>
    </source>
</evidence>